<dbReference type="RefSeq" id="XP_008023718.1">
    <property type="nucleotide sequence ID" value="XM_008025527.1"/>
</dbReference>
<dbReference type="HOGENOM" id="CLU_1042680_0_0_1"/>
<organism evidence="1 2">
    <name type="scientific">Exserohilum turcicum (strain 28A)</name>
    <name type="common">Northern leaf blight fungus</name>
    <name type="synonym">Setosphaeria turcica</name>
    <dbReference type="NCBI Taxonomy" id="671987"/>
    <lineage>
        <taxon>Eukaryota</taxon>
        <taxon>Fungi</taxon>
        <taxon>Dikarya</taxon>
        <taxon>Ascomycota</taxon>
        <taxon>Pezizomycotina</taxon>
        <taxon>Dothideomycetes</taxon>
        <taxon>Pleosporomycetidae</taxon>
        <taxon>Pleosporales</taxon>
        <taxon>Pleosporineae</taxon>
        <taxon>Pleosporaceae</taxon>
        <taxon>Exserohilum</taxon>
    </lineage>
</organism>
<dbReference type="Gene3D" id="1.10.3210.50">
    <property type="match status" value="1"/>
</dbReference>
<gene>
    <name evidence="1" type="ORF">SETTUDRAFT_27395</name>
</gene>
<reference evidence="1 2" key="2">
    <citation type="journal article" date="2013" name="PLoS Genet.">
        <title>Comparative genome structure, secondary metabolite, and effector coding capacity across Cochliobolus pathogens.</title>
        <authorList>
            <person name="Condon B.J."/>
            <person name="Leng Y."/>
            <person name="Wu D."/>
            <person name="Bushley K.E."/>
            <person name="Ohm R.A."/>
            <person name="Otillar R."/>
            <person name="Martin J."/>
            <person name="Schackwitz W."/>
            <person name="Grimwood J."/>
            <person name="MohdZainudin N."/>
            <person name="Xue C."/>
            <person name="Wang R."/>
            <person name="Manning V.A."/>
            <person name="Dhillon B."/>
            <person name="Tu Z.J."/>
            <person name="Steffenson B.J."/>
            <person name="Salamov A."/>
            <person name="Sun H."/>
            <person name="Lowry S."/>
            <person name="LaButti K."/>
            <person name="Han J."/>
            <person name="Copeland A."/>
            <person name="Lindquist E."/>
            <person name="Barry K."/>
            <person name="Schmutz J."/>
            <person name="Baker S.E."/>
            <person name="Ciuffetti L.M."/>
            <person name="Grigoriev I.V."/>
            <person name="Zhong S."/>
            <person name="Turgeon B.G."/>
        </authorList>
    </citation>
    <scope>NUCLEOTIDE SEQUENCE [LARGE SCALE GENOMIC DNA]</scope>
    <source>
        <strain evidence="2">28A</strain>
    </source>
</reference>
<accession>R0IVG8</accession>
<dbReference type="GeneID" id="19403120"/>
<dbReference type="AlphaFoldDB" id="R0IVG8"/>
<evidence type="ECO:0000313" key="2">
    <source>
        <dbReference type="Proteomes" id="UP000016935"/>
    </source>
</evidence>
<dbReference type="STRING" id="671987.R0IVG8"/>
<dbReference type="PANTHER" id="PTHR33594">
    <property type="entry name" value="SUPERFAMILY HYDROLASE, PUTATIVE (AFU_ORTHOLOGUE AFUA_1G03035)-RELATED"/>
    <property type="match status" value="1"/>
</dbReference>
<dbReference type="PANTHER" id="PTHR33594:SF1">
    <property type="entry name" value="HD_PDEASE DOMAIN-CONTAINING PROTEIN"/>
    <property type="match status" value="1"/>
</dbReference>
<dbReference type="Proteomes" id="UP000016935">
    <property type="component" value="Unassembled WGS sequence"/>
</dbReference>
<sequence>MVSVIATISRRMAHSGTPIQPFPNALASDQHSTETNDDALFNLDLLHLKPEHRVWFGVVNLAVRNFMNGLDPSHTYQYTRRLVSNAIRILDKEKKHHEWARRIDPVIIWVACMTSAVGASEHETDNWDYDQIDIIDDFLKPLGCPLHIRRQAAHLAARVSATAKSSNQDDMDAFAREYPPFRVIHDARRLDELGAIGMSRLILNHDMSESPRWAVIQSNVRLLEDRFAHYSRLMLTDSGRKMAEQRYKWMVEGFLGQWKRETDTSNV</sequence>
<dbReference type="OrthoDB" id="16547at2759"/>
<evidence type="ECO:0000313" key="1">
    <source>
        <dbReference type="EMBL" id="EOA88591.1"/>
    </source>
</evidence>
<dbReference type="SUPFAM" id="SSF109604">
    <property type="entry name" value="HD-domain/PDEase-like"/>
    <property type="match status" value="1"/>
</dbReference>
<protein>
    <submittedName>
        <fullName evidence="1">Uncharacterized protein</fullName>
    </submittedName>
</protein>
<keyword evidence="2" id="KW-1185">Reference proteome</keyword>
<name>R0IVG8_EXST2</name>
<reference evidence="1 2" key="1">
    <citation type="journal article" date="2012" name="PLoS Pathog.">
        <title>Diverse lifestyles and strategies of plant pathogenesis encoded in the genomes of eighteen Dothideomycetes fungi.</title>
        <authorList>
            <person name="Ohm R.A."/>
            <person name="Feau N."/>
            <person name="Henrissat B."/>
            <person name="Schoch C.L."/>
            <person name="Horwitz B.A."/>
            <person name="Barry K.W."/>
            <person name="Condon B.J."/>
            <person name="Copeland A.C."/>
            <person name="Dhillon B."/>
            <person name="Glaser F."/>
            <person name="Hesse C.N."/>
            <person name="Kosti I."/>
            <person name="LaButti K."/>
            <person name="Lindquist E.A."/>
            <person name="Lucas S."/>
            <person name="Salamov A.A."/>
            <person name="Bradshaw R.E."/>
            <person name="Ciuffetti L."/>
            <person name="Hamelin R.C."/>
            <person name="Kema G.H.J."/>
            <person name="Lawrence C."/>
            <person name="Scott J.A."/>
            <person name="Spatafora J.W."/>
            <person name="Turgeon B.G."/>
            <person name="de Wit P.J.G.M."/>
            <person name="Zhong S."/>
            <person name="Goodwin S.B."/>
            <person name="Grigoriev I.V."/>
        </authorList>
    </citation>
    <scope>NUCLEOTIDE SEQUENCE [LARGE SCALE GENOMIC DNA]</scope>
    <source>
        <strain evidence="2">28A</strain>
    </source>
</reference>
<proteinExistence type="predicted"/>
<dbReference type="EMBL" id="KB908537">
    <property type="protein sequence ID" value="EOA88591.1"/>
    <property type="molecule type" value="Genomic_DNA"/>
</dbReference>